<dbReference type="GO" id="GO:0008080">
    <property type="term" value="F:N-acetyltransferase activity"/>
    <property type="evidence" value="ECO:0007669"/>
    <property type="project" value="TreeGrafter"/>
</dbReference>
<protein>
    <recommendedName>
        <fullName evidence="1">N-acetyltransferase domain-containing protein</fullName>
    </recommendedName>
</protein>
<sequence>MSYVVTSTGAHGGTPSGAAAAFLAARVVRYVRVSRTAHFRSSLSCPWRHSVKTARTAAGHRNLSRLPRTADRLRVATTSPTSAGVRSSGVRAVINGRTGANAKAVETRAAANGGNSSIDSIIHIRPAELIDYWPAADLHCRAFNTDVRSNEVLQGLCLRVDRITALQINDRLAQAGGGNSILLLAFDGEAPATPEQVTAAEAAFQAAARAAAARGSPTSMAFPKPMWWLGRGLAPGVRPGVGVAAQSVGLVGVAAVDSFGDLVPPRELNWRTDGQMGWYRREGYAYISNVAVAPEARRRGIARRLVTAAEELAAEWGCRAVGLHCNPKKREPWALYSSLGYRDSGVVEPAFMPYLQGRPPDRCSFLLKLVPASQRRKQRLQRQQQS</sequence>
<evidence type="ECO:0000259" key="1">
    <source>
        <dbReference type="PROSITE" id="PS51186"/>
    </source>
</evidence>
<gene>
    <name evidence="2" type="ORF">Vretimale_14305</name>
</gene>
<dbReference type="InterPro" id="IPR016181">
    <property type="entry name" value="Acyl_CoA_acyltransferase"/>
</dbReference>
<proteinExistence type="predicted"/>
<dbReference type="Gene3D" id="3.40.630.30">
    <property type="match status" value="1"/>
</dbReference>
<dbReference type="CDD" id="cd04301">
    <property type="entry name" value="NAT_SF"/>
    <property type="match status" value="1"/>
</dbReference>
<organism evidence="2 3">
    <name type="scientific">Volvox reticuliferus</name>
    <dbReference type="NCBI Taxonomy" id="1737510"/>
    <lineage>
        <taxon>Eukaryota</taxon>
        <taxon>Viridiplantae</taxon>
        <taxon>Chlorophyta</taxon>
        <taxon>core chlorophytes</taxon>
        <taxon>Chlorophyceae</taxon>
        <taxon>CS clade</taxon>
        <taxon>Chlamydomonadales</taxon>
        <taxon>Volvocaceae</taxon>
        <taxon>Volvox</taxon>
    </lineage>
</organism>
<evidence type="ECO:0000313" key="2">
    <source>
        <dbReference type="EMBL" id="GIM10722.1"/>
    </source>
</evidence>
<dbReference type="GO" id="GO:0009507">
    <property type="term" value="C:chloroplast"/>
    <property type="evidence" value="ECO:0007669"/>
    <property type="project" value="TreeGrafter"/>
</dbReference>
<name>A0A8J4GNJ1_9CHLO</name>
<dbReference type="Proteomes" id="UP000722791">
    <property type="component" value="Unassembled WGS sequence"/>
</dbReference>
<evidence type="ECO:0000313" key="3">
    <source>
        <dbReference type="Proteomes" id="UP000722791"/>
    </source>
</evidence>
<comment type="caution">
    <text evidence="2">The sequence shown here is derived from an EMBL/GenBank/DDBJ whole genome shotgun (WGS) entry which is preliminary data.</text>
</comment>
<dbReference type="PANTHER" id="PTHR47443">
    <property type="entry name" value="ACYL-COA N-ACYLTRANSFERASES (NAT) SUPERFAMILY PROTEIN"/>
    <property type="match status" value="1"/>
</dbReference>
<dbReference type="PANTHER" id="PTHR47443:SF3">
    <property type="entry name" value="GCN5-RELATED N-ACETYLTRANSFERASE 4, CHLOROPLASTIC"/>
    <property type="match status" value="1"/>
</dbReference>
<accession>A0A8J4GNJ1</accession>
<dbReference type="PROSITE" id="PS51186">
    <property type="entry name" value="GNAT"/>
    <property type="match status" value="1"/>
</dbReference>
<dbReference type="SUPFAM" id="SSF55729">
    <property type="entry name" value="Acyl-CoA N-acyltransferases (Nat)"/>
    <property type="match status" value="1"/>
</dbReference>
<feature type="domain" description="N-acetyltransferase" evidence="1">
    <location>
        <begin position="194"/>
        <end position="361"/>
    </location>
</feature>
<dbReference type="EMBL" id="BNCQ01000035">
    <property type="protein sequence ID" value="GIM10722.1"/>
    <property type="molecule type" value="Genomic_DNA"/>
</dbReference>
<dbReference type="Pfam" id="PF00583">
    <property type="entry name" value="Acetyltransf_1"/>
    <property type="match status" value="1"/>
</dbReference>
<reference evidence="2" key="1">
    <citation type="journal article" date="2021" name="Proc. Natl. Acad. Sci. U.S.A.">
        <title>Three genomes in the algal genus Volvox reveal the fate of a haploid sex-determining region after a transition to homothallism.</title>
        <authorList>
            <person name="Yamamoto K."/>
            <person name="Hamaji T."/>
            <person name="Kawai-Toyooka H."/>
            <person name="Matsuzaki R."/>
            <person name="Takahashi F."/>
            <person name="Nishimura Y."/>
            <person name="Kawachi M."/>
            <person name="Noguchi H."/>
            <person name="Minakuchi Y."/>
            <person name="Umen J.G."/>
            <person name="Toyoda A."/>
            <person name="Nozaki H."/>
        </authorList>
    </citation>
    <scope>NUCLEOTIDE SEQUENCE</scope>
    <source>
        <strain evidence="2">NIES-3785</strain>
    </source>
</reference>
<dbReference type="AlphaFoldDB" id="A0A8J4GNJ1"/>
<dbReference type="InterPro" id="IPR000182">
    <property type="entry name" value="GNAT_dom"/>
</dbReference>